<feature type="domain" description="SGNH hydrolase-type esterase" evidence="1">
    <location>
        <begin position="155"/>
        <end position="353"/>
    </location>
</feature>
<proteinExistence type="predicted"/>
<dbReference type="InterPro" id="IPR036514">
    <property type="entry name" value="SGNH_hydro_sf"/>
</dbReference>
<evidence type="ECO:0000313" key="3">
    <source>
        <dbReference type="EMBL" id="OOM72022.1"/>
    </source>
</evidence>
<dbReference type="AlphaFoldDB" id="A0A1S8T2W8"/>
<sequence length="372" mass="42648">MGKCYKNNIIFMLYKVGKVMKMSFKVKEENVRILGRTKEIDEVRYINYSCSGIEFEFIGKSASVVLCTDSSKWEDIFKAWIAVFIDDEDTPSRRISLESDENIYKLHESDTSRNIKIKLMKMSEAAFSKVGIKEIIIEGEDGLIPTKSKERRIEFIGDSITCGYGIEGVFEKDVFNTTQENPWEAYAAKTARHFNADFNCVSWSGIGVISSWTEEDTPNSEWLMPMLYKYADAALDNDLGKKEFEIWNNNLFVPNLIVVNLGTNDTSYTKDIKERIDMFIDGYYNFLEQIRNSNPNVEIICTLGAMGHELCPAVEAAVTKFKKNTGDVKVHTHFYEVQLESDGIGSDYHPSLRTHEKMSKTLISKIKEVMKW</sequence>
<comment type="caution">
    <text evidence="3">The sequence shown here is derived from an EMBL/GenBank/DDBJ whole genome shotgun (WGS) entry which is preliminary data.</text>
</comment>
<dbReference type="STRING" id="29367.CLPUN_48520"/>
<dbReference type="SUPFAM" id="SSF52266">
    <property type="entry name" value="SGNH hydrolase"/>
    <property type="match status" value="1"/>
</dbReference>
<reference evidence="3 4" key="1">
    <citation type="submission" date="2016-05" db="EMBL/GenBank/DDBJ databases">
        <title>Microbial solvent formation.</title>
        <authorList>
            <person name="Poehlein A."/>
            <person name="Montoya Solano J.D."/>
            <person name="Flitsch S."/>
            <person name="Krabben P."/>
            <person name="Duerre P."/>
            <person name="Daniel R."/>
        </authorList>
    </citation>
    <scope>NUCLEOTIDE SEQUENCE [LARGE SCALE GENOMIC DNA]</scope>
    <source>
        <strain evidence="3 4">DSM 2619</strain>
    </source>
</reference>
<keyword evidence="3" id="KW-0326">Glycosidase</keyword>
<dbReference type="Pfam" id="PF17996">
    <property type="entry name" value="CE2_N"/>
    <property type="match status" value="1"/>
</dbReference>
<dbReference type="Gene3D" id="3.40.50.1110">
    <property type="entry name" value="SGNH hydrolase"/>
    <property type="match status" value="1"/>
</dbReference>
<dbReference type="InterPro" id="IPR052762">
    <property type="entry name" value="PCW_deacetylase/CE"/>
</dbReference>
<name>A0A1S8T2W8_9CLOT</name>
<dbReference type="CDD" id="cd01831">
    <property type="entry name" value="Endoglucanase_E_like"/>
    <property type="match status" value="1"/>
</dbReference>
<keyword evidence="3" id="KW-0378">Hydrolase</keyword>
<dbReference type="Pfam" id="PF13472">
    <property type="entry name" value="Lipase_GDSL_2"/>
    <property type="match status" value="1"/>
</dbReference>
<dbReference type="InterPro" id="IPR037461">
    <property type="entry name" value="CtCE2-like_dom"/>
</dbReference>
<gene>
    <name evidence="3" type="primary">celE_3</name>
    <name evidence="3" type="ORF">CLPUN_48520</name>
</gene>
<feature type="domain" description="Carbohydrate esterase 2 N-terminal" evidence="2">
    <location>
        <begin position="34"/>
        <end position="145"/>
    </location>
</feature>
<dbReference type="InterPro" id="IPR040794">
    <property type="entry name" value="CE2_N"/>
</dbReference>
<organism evidence="3 4">
    <name type="scientific">Clostridium puniceum</name>
    <dbReference type="NCBI Taxonomy" id="29367"/>
    <lineage>
        <taxon>Bacteria</taxon>
        <taxon>Bacillati</taxon>
        <taxon>Bacillota</taxon>
        <taxon>Clostridia</taxon>
        <taxon>Eubacteriales</taxon>
        <taxon>Clostridiaceae</taxon>
        <taxon>Clostridium</taxon>
    </lineage>
</organism>
<dbReference type="InterPro" id="IPR013830">
    <property type="entry name" value="SGNH_hydro"/>
</dbReference>
<dbReference type="GO" id="GO:0008810">
    <property type="term" value="F:cellulase activity"/>
    <property type="evidence" value="ECO:0007669"/>
    <property type="project" value="UniProtKB-EC"/>
</dbReference>
<dbReference type="EC" id="3.2.1.4" evidence="3"/>
<keyword evidence="4" id="KW-1185">Reference proteome</keyword>
<evidence type="ECO:0000313" key="4">
    <source>
        <dbReference type="Proteomes" id="UP000190890"/>
    </source>
</evidence>
<dbReference type="Gene3D" id="2.60.120.260">
    <property type="entry name" value="Galactose-binding domain-like"/>
    <property type="match status" value="1"/>
</dbReference>
<evidence type="ECO:0000259" key="1">
    <source>
        <dbReference type="Pfam" id="PF13472"/>
    </source>
</evidence>
<accession>A0A1S8T2W8</accession>
<dbReference type="EMBL" id="LZZM01000225">
    <property type="protein sequence ID" value="OOM72022.1"/>
    <property type="molecule type" value="Genomic_DNA"/>
</dbReference>
<dbReference type="PANTHER" id="PTHR37834">
    <property type="entry name" value="GDSL-LIKE LIPASE/ACYLHYDROLASE DOMAIN PROTEIN (AFU_ORTHOLOGUE AFUA_2G00620)"/>
    <property type="match status" value="1"/>
</dbReference>
<dbReference type="PANTHER" id="PTHR37834:SF2">
    <property type="entry name" value="ESTERASE, SGNH HYDROLASE-TYPE"/>
    <property type="match status" value="1"/>
</dbReference>
<dbReference type="GO" id="GO:0052689">
    <property type="term" value="F:carboxylic ester hydrolase activity"/>
    <property type="evidence" value="ECO:0007669"/>
    <property type="project" value="InterPro"/>
</dbReference>
<protein>
    <submittedName>
        <fullName evidence="3">Endoglucanase E</fullName>
        <ecNumber evidence="3">3.2.1.4</ecNumber>
    </submittedName>
</protein>
<dbReference type="Proteomes" id="UP000190890">
    <property type="component" value="Unassembled WGS sequence"/>
</dbReference>
<evidence type="ECO:0000259" key="2">
    <source>
        <dbReference type="Pfam" id="PF17996"/>
    </source>
</evidence>